<sequence>MVEKDQQGDSVDRRTVLKSAGVAASAVTGMSGVEVVRADNDDFYLGETTLIETAVEHRGVDEYRYPVGVNCHVSHGHVIDKKNNRVTLTTTGTDVFDGRETIMSSPGGYENTPRARLLDSEPRNGVVVESYWSGTVKKSLKTDQKETPVTPEVSVEGSRATLNTEQHTLSVGPDEEKTVELGTRRVMARARGDSTRTIDDPFSDEGTMKVMVPGDVEEIKIETVIKMRNHGRLSVYGSSDAKIFPMESDNPYAKNRVSSILNVDPNKAQTASSGNTESKTGDLLVVAGGDNE</sequence>
<evidence type="ECO:0000313" key="2">
    <source>
        <dbReference type="Proteomes" id="UP001149411"/>
    </source>
</evidence>
<dbReference type="AlphaFoldDB" id="A0A9Q4C3A3"/>
<organism evidence="1 2">
    <name type="scientific">Halorutilus salinus</name>
    <dbReference type="NCBI Taxonomy" id="2487751"/>
    <lineage>
        <taxon>Archaea</taxon>
        <taxon>Methanobacteriati</taxon>
        <taxon>Methanobacteriota</taxon>
        <taxon>Stenosarchaea group</taxon>
        <taxon>Halobacteria</taxon>
        <taxon>Halorutilales</taxon>
        <taxon>Halorutilaceae</taxon>
        <taxon>Halorutilus</taxon>
    </lineage>
</organism>
<dbReference type="EMBL" id="RKLV01000002">
    <property type="protein sequence ID" value="MCX2818312.1"/>
    <property type="molecule type" value="Genomic_DNA"/>
</dbReference>
<dbReference type="Proteomes" id="UP001149411">
    <property type="component" value="Unassembled WGS sequence"/>
</dbReference>
<keyword evidence="2" id="KW-1185">Reference proteome</keyword>
<proteinExistence type="predicted"/>
<reference evidence="1" key="1">
    <citation type="submission" date="2022-09" db="EMBL/GenBank/DDBJ databases">
        <title>Haloadaptaus new haloarchaeum isolated from saline soil.</title>
        <authorList>
            <person name="Duran-Viseras A."/>
            <person name="Sanchez-Porro C."/>
            <person name="Ventosa A."/>
        </authorList>
    </citation>
    <scope>NUCLEOTIDE SEQUENCE</scope>
    <source>
        <strain evidence="1">F3-133</strain>
    </source>
</reference>
<accession>A0A9Q4C3A3</accession>
<protein>
    <submittedName>
        <fullName evidence="1">Uncharacterized protein</fullName>
    </submittedName>
</protein>
<name>A0A9Q4C3A3_9EURY</name>
<dbReference type="RefSeq" id="WP_266086078.1">
    <property type="nucleotide sequence ID" value="NZ_RKLV01000002.1"/>
</dbReference>
<evidence type="ECO:0000313" key="1">
    <source>
        <dbReference type="EMBL" id="MCX2818312.1"/>
    </source>
</evidence>
<comment type="caution">
    <text evidence="1">The sequence shown here is derived from an EMBL/GenBank/DDBJ whole genome shotgun (WGS) entry which is preliminary data.</text>
</comment>
<dbReference type="PROSITE" id="PS51318">
    <property type="entry name" value="TAT"/>
    <property type="match status" value="1"/>
</dbReference>
<gene>
    <name evidence="1" type="ORF">EGH25_02960</name>
</gene>
<dbReference type="InterPro" id="IPR006311">
    <property type="entry name" value="TAT_signal"/>
</dbReference>